<proteinExistence type="predicted"/>
<dbReference type="STRING" id="1794912.AXX12_02090"/>
<feature type="transmembrane region" description="Helical" evidence="1">
    <location>
        <begin position="155"/>
        <end position="173"/>
    </location>
</feature>
<keyword evidence="1" id="KW-1133">Transmembrane helix</keyword>
<feature type="transmembrane region" description="Helical" evidence="1">
    <location>
        <begin position="52"/>
        <end position="74"/>
    </location>
</feature>
<dbReference type="Proteomes" id="UP000076268">
    <property type="component" value="Unassembled WGS sequence"/>
</dbReference>
<feature type="transmembrane region" description="Helical" evidence="1">
    <location>
        <begin position="80"/>
        <end position="98"/>
    </location>
</feature>
<organism evidence="3 4">
    <name type="scientific">Anaerosporomusa subterranea</name>
    <dbReference type="NCBI Taxonomy" id="1794912"/>
    <lineage>
        <taxon>Bacteria</taxon>
        <taxon>Bacillati</taxon>
        <taxon>Bacillota</taxon>
        <taxon>Negativicutes</taxon>
        <taxon>Acetonemataceae</taxon>
        <taxon>Anaerosporomusa</taxon>
    </lineage>
</organism>
<comment type="caution">
    <text evidence="3">The sequence shown here is derived from an EMBL/GenBank/DDBJ whole genome shotgun (WGS) entry which is preliminary data.</text>
</comment>
<evidence type="ECO:0000313" key="3">
    <source>
        <dbReference type="EMBL" id="KYZ76956.1"/>
    </source>
</evidence>
<keyword evidence="4" id="KW-1185">Reference proteome</keyword>
<evidence type="ECO:0000259" key="2">
    <source>
        <dbReference type="Pfam" id="PF07786"/>
    </source>
</evidence>
<name>A0A154BSL3_ANASB</name>
<accession>A0A154BSL3</accession>
<feature type="transmembrane region" description="Helical" evidence="1">
    <location>
        <begin position="185"/>
        <end position="203"/>
    </location>
</feature>
<dbReference type="EMBL" id="LSGP01000013">
    <property type="protein sequence ID" value="KYZ76956.1"/>
    <property type="molecule type" value="Genomic_DNA"/>
</dbReference>
<evidence type="ECO:0000313" key="4">
    <source>
        <dbReference type="Proteomes" id="UP000076268"/>
    </source>
</evidence>
<feature type="transmembrane region" description="Helical" evidence="1">
    <location>
        <begin position="105"/>
        <end position="126"/>
    </location>
</feature>
<sequence length="326" mass="36637">MVASNLVPYTLAGGSPDWFRFYGTFAAPLFVFLAGMMVRLTGQLRKRNFGYYAIRGLAVVLVGACIDAFVWGLVPFVSMDVLYLIGLAMPLCYLLGTFPIMWRYVITIAIFATMLLLQAEAGYRYAPNGFMLQAGLALDEIISQAELAQGWLIDGWFPIFPWLGVAFAGYLVGDFRIKYPSFANGKVLLATLGSLAIGAWWWQAEPIERFAREGYPDLFYPPTLAFFCIAAGVLSLLFYIVDRNPQRRIYMPFKLYGKCSLLMYALHVICISEFFVPLSYQGIKFAFVKFIWLYLGLMAILLCVAFGVNKLKPKRLPAAIRFFVGG</sequence>
<gene>
    <name evidence="3" type="ORF">AXX12_02090</name>
</gene>
<keyword evidence="1" id="KW-0812">Transmembrane</keyword>
<feature type="transmembrane region" description="Helical" evidence="1">
    <location>
        <begin position="261"/>
        <end position="280"/>
    </location>
</feature>
<feature type="transmembrane region" description="Helical" evidence="1">
    <location>
        <begin position="223"/>
        <end position="241"/>
    </location>
</feature>
<dbReference type="Pfam" id="PF07786">
    <property type="entry name" value="HGSNAT_cat"/>
    <property type="match status" value="1"/>
</dbReference>
<evidence type="ECO:0000256" key="1">
    <source>
        <dbReference type="SAM" id="Phobius"/>
    </source>
</evidence>
<reference evidence="3 4" key="1">
    <citation type="submission" date="2016-02" db="EMBL/GenBank/DDBJ databases">
        <title>Anaerosporomusa subterraneum gen. nov., sp. nov., a spore-forming obligate anaerobe isolated from saprolite.</title>
        <authorList>
            <person name="Choi J.K."/>
            <person name="Shah M."/>
            <person name="Yee N."/>
        </authorList>
    </citation>
    <scope>NUCLEOTIDE SEQUENCE [LARGE SCALE GENOMIC DNA]</scope>
    <source>
        <strain evidence="3 4">RU4</strain>
    </source>
</reference>
<feature type="transmembrane region" description="Helical" evidence="1">
    <location>
        <begin position="20"/>
        <end position="40"/>
    </location>
</feature>
<dbReference type="OrthoDB" id="508112at2"/>
<dbReference type="AlphaFoldDB" id="A0A154BSL3"/>
<feature type="domain" description="Heparan-alpha-glucosaminide N-acetyltransferase catalytic" evidence="2">
    <location>
        <begin position="18"/>
        <end position="179"/>
    </location>
</feature>
<dbReference type="InterPro" id="IPR012429">
    <property type="entry name" value="HGSNAT_cat"/>
</dbReference>
<keyword evidence="1" id="KW-0472">Membrane</keyword>
<feature type="transmembrane region" description="Helical" evidence="1">
    <location>
        <begin position="286"/>
        <end position="308"/>
    </location>
</feature>
<protein>
    <recommendedName>
        <fullName evidence="2">Heparan-alpha-glucosaminide N-acetyltransferase catalytic domain-containing protein</fullName>
    </recommendedName>
</protein>